<accession>A0A7X0SM78</accession>
<dbReference type="RefSeq" id="WP_185127688.1">
    <property type="nucleotide sequence ID" value="NZ_JACJVO010000004.1"/>
</dbReference>
<dbReference type="Pfam" id="PF12760">
    <property type="entry name" value="Zn_ribbon_IS1595"/>
    <property type="match status" value="1"/>
</dbReference>
<evidence type="ECO:0000313" key="2">
    <source>
        <dbReference type="EMBL" id="MBB6730010.1"/>
    </source>
</evidence>
<protein>
    <submittedName>
        <fullName evidence="3">Transposase</fullName>
    </submittedName>
</protein>
<gene>
    <name evidence="2" type="ORF">H7C18_03785</name>
    <name evidence="3" type="ORF">H7C18_16720</name>
</gene>
<dbReference type="AlphaFoldDB" id="A0A7X0SM78"/>
<dbReference type="InterPro" id="IPR024442">
    <property type="entry name" value="Transposase_Zn_ribbon"/>
</dbReference>
<keyword evidence="4" id="KW-1185">Reference proteome</keyword>
<evidence type="ECO:0000313" key="4">
    <source>
        <dbReference type="Proteomes" id="UP000564644"/>
    </source>
</evidence>
<evidence type="ECO:0000259" key="1">
    <source>
        <dbReference type="Pfam" id="PF12760"/>
    </source>
</evidence>
<organism evidence="3 4">
    <name type="scientific">Cohnella zeiphila</name>
    <dbReference type="NCBI Taxonomy" id="2761120"/>
    <lineage>
        <taxon>Bacteria</taxon>
        <taxon>Bacillati</taxon>
        <taxon>Bacillota</taxon>
        <taxon>Bacilli</taxon>
        <taxon>Bacillales</taxon>
        <taxon>Paenibacillaceae</taxon>
        <taxon>Cohnella</taxon>
    </lineage>
</organism>
<evidence type="ECO:0000313" key="3">
    <source>
        <dbReference type="EMBL" id="MBB6732567.1"/>
    </source>
</evidence>
<reference evidence="3 4" key="1">
    <citation type="submission" date="2020-08" db="EMBL/GenBank/DDBJ databases">
        <title>Cohnella phylogeny.</title>
        <authorList>
            <person name="Dunlap C."/>
        </authorList>
    </citation>
    <scope>NUCLEOTIDE SEQUENCE [LARGE SCALE GENOMIC DNA]</scope>
    <source>
        <strain evidence="3 4">CBP 2801</strain>
    </source>
</reference>
<feature type="non-terminal residue" evidence="3">
    <location>
        <position position="166"/>
    </location>
</feature>
<feature type="domain" description="Transposase zinc-ribbon" evidence="1">
    <location>
        <begin position="19"/>
        <end position="65"/>
    </location>
</feature>
<dbReference type="EMBL" id="JACJVO010000004">
    <property type="protein sequence ID" value="MBB6730010.1"/>
    <property type="molecule type" value="Genomic_DNA"/>
</dbReference>
<name>A0A7X0SM78_9BACL</name>
<proteinExistence type="predicted"/>
<sequence>MGMFDGSLSFDQVQRLLQDEEACIRVLFDARWPDGFRCPRCGRSSYSLISTRSLPLYECSRCRKQTSLIAGTVFQGTRTPLRLWFQAIYLHSRPGGVNALQLSEEIGVTYKTAWSICHKLRHAMSHAEAGELLEGWVRIQDAAIIHRATPTLEWQPQEQSVLIGAS</sequence>
<dbReference type="EMBL" id="JACJVO010000021">
    <property type="protein sequence ID" value="MBB6732567.1"/>
    <property type="molecule type" value="Genomic_DNA"/>
</dbReference>
<comment type="caution">
    <text evidence="3">The sequence shown here is derived from an EMBL/GenBank/DDBJ whole genome shotgun (WGS) entry which is preliminary data.</text>
</comment>
<dbReference type="Proteomes" id="UP000564644">
    <property type="component" value="Unassembled WGS sequence"/>
</dbReference>